<dbReference type="Gene3D" id="3.30.420.10">
    <property type="entry name" value="Ribonuclease H-like superfamily/Ribonuclease H"/>
    <property type="match status" value="1"/>
</dbReference>
<dbReference type="InterPro" id="IPR002562">
    <property type="entry name" value="3'-5'_exonuclease_dom"/>
</dbReference>
<dbReference type="CDD" id="cd06142">
    <property type="entry name" value="RNaseD_exo"/>
    <property type="match status" value="1"/>
</dbReference>
<dbReference type="InterPro" id="IPR036397">
    <property type="entry name" value="RNaseH_sf"/>
</dbReference>
<feature type="domain" description="HRDC" evidence="1">
    <location>
        <begin position="207"/>
        <end position="287"/>
    </location>
</feature>
<evidence type="ECO:0000313" key="3">
    <source>
        <dbReference type="Proteomes" id="UP001339883"/>
    </source>
</evidence>
<evidence type="ECO:0000313" key="2">
    <source>
        <dbReference type="EMBL" id="MEB5475917.1"/>
    </source>
</evidence>
<dbReference type="InterPro" id="IPR012337">
    <property type="entry name" value="RNaseH-like_sf"/>
</dbReference>
<keyword evidence="3" id="KW-1185">Reference proteome</keyword>
<reference evidence="2 3" key="1">
    <citation type="submission" date="2019-08" db="EMBL/GenBank/DDBJ databases">
        <title>Five species of Acinetobacter isolated from floral nectar and animal pollinators.</title>
        <authorList>
            <person name="Hendry T.A."/>
        </authorList>
    </citation>
    <scope>NUCLEOTIDE SEQUENCE [LARGE SCALE GENOMIC DNA]</scope>
    <source>
        <strain evidence="2 3">MD18.27</strain>
    </source>
</reference>
<dbReference type="SUPFAM" id="SSF47819">
    <property type="entry name" value="HRDC-like"/>
    <property type="match status" value="2"/>
</dbReference>
<dbReference type="Pfam" id="PF00570">
    <property type="entry name" value="HRDC"/>
    <property type="match status" value="1"/>
</dbReference>
<dbReference type="PANTHER" id="PTHR47649:SF1">
    <property type="entry name" value="RIBONUCLEASE D"/>
    <property type="match status" value="1"/>
</dbReference>
<dbReference type="SMART" id="SM00341">
    <property type="entry name" value="HRDC"/>
    <property type="match status" value="1"/>
</dbReference>
<dbReference type="SUPFAM" id="SSF53098">
    <property type="entry name" value="Ribonuclease H-like"/>
    <property type="match status" value="1"/>
</dbReference>
<dbReference type="InterPro" id="IPR051086">
    <property type="entry name" value="RNase_D-like"/>
</dbReference>
<dbReference type="PROSITE" id="PS50967">
    <property type="entry name" value="HRDC"/>
    <property type="match status" value="1"/>
</dbReference>
<dbReference type="Pfam" id="PF01612">
    <property type="entry name" value="DNA_pol_A_exo1"/>
    <property type="match status" value="1"/>
</dbReference>
<evidence type="ECO:0000259" key="1">
    <source>
        <dbReference type="PROSITE" id="PS50967"/>
    </source>
</evidence>
<comment type="caution">
    <text evidence="2">The sequence shown here is derived from an EMBL/GenBank/DDBJ whole genome shotgun (WGS) entry which is preliminary data.</text>
</comment>
<protein>
    <submittedName>
        <fullName evidence="2">HRDC domain-containing protein</fullName>
    </submittedName>
</protein>
<dbReference type="Proteomes" id="UP001339883">
    <property type="component" value="Unassembled WGS sequence"/>
</dbReference>
<dbReference type="PANTHER" id="PTHR47649">
    <property type="entry name" value="RIBONUCLEASE D"/>
    <property type="match status" value="1"/>
</dbReference>
<dbReference type="Gene3D" id="1.10.150.80">
    <property type="entry name" value="HRDC domain"/>
    <property type="match status" value="2"/>
</dbReference>
<gene>
    <name evidence="2" type="ORF">I2F25_02385</name>
</gene>
<dbReference type="RefSeq" id="WP_195771291.1">
    <property type="nucleotide sequence ID" value="NZ_VTDN01000002.1"/>
</dbReference>
<organism evidence="2 3">
    <name type="scientific">Acinetobacter pollinis</name>
    <dbReference type="NCBI Taxonomy" id="2605270"/>
    <lineage>
        <taxon>Bacteria</taxon>
        <taxon>Pseudomonadati</taxon>
        <taxon>Pseudomonadota</taxon>
        <taxon>Gammaproteobacteria</taxon>
        <taxon>Moraxellales</taxon>
        <taxon>Moraxellaceae</taxon>
        <taxon>Acinetobacter</taxon>
    </lineage>
</organism>
<dbReference type="InterPro" id="IPR044876">
    <property type="entry name" value="HRDC_dom_sf"/>
</dbReference>
<name>A0ABU6DPY1_9GAMM</name>
<proteinExistence type="predicted"/>
<dbReference type="InterPro" id="IPR010997">
    <property type="entry name" value="HRDC-like_sf"/>
</dbReference>
<dbReference type="SMART" id="SM00474">
    <property type="entry name" value="35EXOc"/>
    <property type="match status" value="1"/>
</dbReference>
<dbReference type="InterPro" id="IPR002121">
    <property type="entry name" value="HRDC_dom"/>
</dbReference>
<sequence>MYQLIQHQSELLSILDKMKPTSIYALDTEFVKVDTLWPKLGLFQINLDGEVYLLDGVHLDLSLFWQKLIQAKQNIFHACSEDVDLFYCYSKIKPLKNIFDTQLAMSFLGHGLQVSYQNALQMYLGVDIEKDHTRSDWTARPLSQAQLCYAANDVEFLPHLAEKIKQELQHKNLLAYVEEDCQSLAYEISLETPTEELYRDVGNYRHSRKQLMQLQQLSVWREQLVKALNIPRSFVLKNNVMIELVEKNPRNQFQLSHIKGMRPNIIREYGKVILDLLQFLPEKEEWPLNLARPVKQISKDIAEQVETIIERVSFETGIPRAVLMRKKWLNELYHHVVFYHQDINHLSCYLKGWRYPLLVQPLLEVLKADKHNLAQQMKIRK</sequence>
<accession>A0ABU6DPY1</accession>
<dbReference type="EMBL" id="VTDN01000002">
    <property type="protein sequence ID" value="MEB5475917.1"/>
    <property type="molecule type" value="Genomic_DNA"/>
</dbReference>